<keyword evidence="1" id="KW-1133">Transmembrane helix</keyword>
<name>A0A1G7LI75_9RHOB</name>
<evidence type="ECO:0000256" key="1">
    <source>
        <dbReference type="SAM" id="Phobius"/>
    </source>
</evidence>
<dbReference type="AlphaFoldDB" id="A0A1G7LI75"/>
<keyword evidence="1" id="KW-0812">Transmembrane</keyword>
<accession>A0A1G7LI75</accession>
<protein>
    <submittedName>
        <fullName evidence="2">Uncharacterized protein</fullName>
    </submittedName>
</protein>
<dbReference type="Proteomes" id="UP000182284">
    <property type="component" value="Unassembled WGS sequence"/>
</dbReference>
<dbReference type="EMBL" id="FNBL01000004">
    <property type="protein sequence ID" value="SDF48659.1"/>
    <property type="molecule type" value="Genomic_DNA"/>
</dbReference>
<reference evidence="2 3" key="1">
    <citation type="submission" date="2016-10" db="EMBL/GenBank/DDBJ databases">
        <authorList>
            <person name="de Groot N.N."/>
        </authorList>
    </citation>
    <scope>NUCLEOTIDE SEQUENCE [LARGE SCALE GENOMIC DNA]</scope>
    <source>
        <strain evidence="2 3">DSM 27375</strain>
    </source>
</reference>
<organism evidence="2 3">
    <name type="scientific">Celeribacter baekdonensis</name>
    <dbReference type="NCBI Taxonomy" id="875171"/>
    <lineage>
        <taxon>Bacteria</taxon>
        <taxon>Pseudomonadati</taxon>
        <taxon>Pseudomonadota</taxon>
        <taxon>Alphaproteobacteria</taxon>
        <taxon>Rhodobacterales</taxon>
        <taxon>Roseobacteraceae</taxon>
        <taxon>Celeribacter</taxon>
    </lineage>
</organism>
<feature type="transmembrane region" description="Helical" evidence="1">
    <location>
        <begin position="47"/>
        <end position="71"/>
    </location>
</feature>
<sequence length="93" mass="10369">MEWPDCLPQKGLFDPPIAIKTVPIVASFGEFLAHFRIETAPTWDSHVFLYLLALLVLSSHVFAGCVIIAHLGAMSVRFVLKFGFHEIPMGKKC</sequence>
<gene>
    <name evidence="2" type="ORF">SAMN04488117_104292</name>
</gene>
<proteinExistence type="predicted"/>
<keyword evidence="1" id="KW-0472">Membrane</keyword>
<evidence type="ECO:0000313" key="3">
    <source>
        <dbReference type="Proteomes" id="UP000182284"/>
    </source>
</evidence>
<evidence type="ECO:0000313" key="2">
    <source>
        <dbReference type="EMBL" id="SDF48659.1"/>
    </source>
</evidence>